<dbReference type="Gene3D" id="1.20.272.10">
    <property type="match status" value="1"/>
</dbReference>
<reference evidence="3 4" key="1">
    <citation type="submission" date="2019-06" db="EMBL/GenBank/DDBJ databases">
        <title>Draft genome of Streptomyces sedi sp. JCM16909.</title>
        <authorList>
            <person name="Klykleung N."/>
            <person name="Tanasupawat S."/>
            <person name="Kudo T."/>
            <person name="Yuki M."/>
            <person name="Ohkuma M."/>
        </authorList>
    </citation>
    <scope>NUCLEOTIDE SEQUENCE [LARGE SCALE GENOMIC DNA]</scope>
    <source>
        <strain evidence="3 4">JCM 16909</strain>
    </source>
</reference>
<accession>A0A5C4V4E6</accession>
<dbReference type="InterPro" id="IPR008921">
    <property type="entry name" value="DNA_pol3_clamp-load_cplx_C"/>
</dbReference>
<sequence>MRATPPLPRRASVAFALGPFRLPDAPVRRTEGNGRMSRRHGPGHFTEDPYAQIVSPHGIPVDDLVSVLQKAIRRSEVDNAVLAAYEMCTTSPDVAEHLWRRLRLIAVEDVGTGLPLAPVLIETLHRNFEARPGGDWMMACHAVRLLATAPKDRTASEHADWVATMVERGDALVEVPDHAHCVHTKAGQELGRGLTQWWENGARVHDELPGAEHRFRDELIRLHREDETENGTEPPPSRWTRTD</sequence>
<dbReference type="Proteomes" id="UP000311713">
    <property type="component" value="Unassembled WGS sequence"/>
</dbReference>
<keyword evidence="4" id="KW-1185">Reference proteome</keyword>
<dbReference type="EMBL" id="VDGT01000007">
    <property type="protein sequence ID" value="TNM30628.1"/>
    <property type="molecule type" value="Genomic_DNA"/>
</dbReference>
<name>A0A5C4V4E6_9ACTN</name>
<dbReference type="GO" id="GO:0006260">
    <property type="term" value="P:DNA replication"/>
    <property type="evidence" value="ECO:0007669"/>
    <property type="project" value="InterPro"/>
</dbReference>
<feature type="domain" description="MgsA AAA+ ATPase C-terminal" evidence="2">
    <location>
        <begin position="75"/>
        <end position="193"/>
    </location>
</feature>
<dbReference type="AlphaFoldDB" id="A0A5C4V4E6"/>
<proteinExistence type="predicted"/>
<dbReference type="InterPro" id="IPR021886">
    <property type="entry name" value="MgsA_C"/>
</dbReference>
<dbReference type="Pfam" id="PF12002">
    <property type="entry name" value="MgsA_C"/>
    <property type="match status" value="1"/>
</dbReference>
<evidence type="ECO:0000313" key="4">
    <source>
        <dbReference type="Proteomes" id="UP000311713"/>
    </source>
</evidence>
<gene>
    <name evidence="3" type="ORF">FH715_11540</name>
</gene>
<feature type="region of interest" description="Disordered" evidence="1">
    <location>
        <begin position="222"/>
        <end position="243"/>
    </location>
</feature>
<evidence type="ECO:0000313" key="3">
    <source>
        <dbReference type="EMBL" id="TNM30628.1"/>
    </source>
</evidence>
<dbReference type="OrthoDB" id="7276772at2"/>
<comment type="caution">
    <text evidence="3">The sequence shown here is derived from an EMBL/GenBank/DDBJ whole genome shotgun (WGS) entry which is preliminary data.</text>
</comment>
<evidence type="ECO:0000256" key="1">
    <source>
        <dbReference type="SAM" id="MobiDB-lite"/>
    </source>
</evidence>
<dbReference type="GO" id="GO:0003677">
    <property type="term" value="F:DNA binding"/>
    <property type="evidence" value="ECO:0007669"/>
    <property type="project" value="InterPro"/>
</dbReference>
<protein>
    <submittedName>
        <fullName evidence="3">AAA family ATPase</fullName>
    </submittedName>
</protein>
<organism evidence="3 4">
    <name type="scientific">Streptomyces sedi</name>
    <dbReference type="NCBI Taxonomy" id="555059"/>
    <lineage>
        <taxon>Bacteria</taxon>
        <taxon>Bacillati</taxon>
        <taxon>Actinomycetota</taxon>
        <taxon>Actinomycetes</taxon>
        <taxon>Kitasatosporales</taxon>
        <taxon>Streptomycetaceae</taxon>
        <taxon>Streptomyces</taxon>
    </lineage>
</organism>
<evidence type="ECO:0000259" key="2">
    <source>
        <dbReference type="Pfam" id="PF12002"/>
    </source>
</evidence>
<dbReference type="SUPFAM" id="SSF48019">
    <property type="entry name" value="post-AAA+ oligomerization domain-like"/>
    <property type="match status" value="1"/>
</dbReference>